<reference evidence="2 3" key="1">
    <citation type="submission" date="2017-07" db="EMBL/GenBank/DDBJ databases">
        <title>Recovery of genomes from metagenomes via a dereplication, aggregation, and scoring strategy.</title>
        <authorList>
            <person name="Sieber C.M."/>
            <person name="Probst A.J."/>
            <person name="Sharrar A."/>
            <person name="Thomas B.C."/>
            <person name="Hess M."/>
            <person name="Tringe S.G."/>
            <person name="Banfield J.F."/>
        </authorList>
    </citation>
    <scope>NUCLEOTIDE SEQUENCE [LARGE SCALE GENOMIC DNA]</scope>
    <source>
        <strain evidence="2">JGI_Cruoil_03_51_56</strain>
    </source>
</reference>
<accession>A0A235BR58</accession>
<proteinExistence type="predicted"/>
<dbReference type="EMBL" id="NOZP01000131">
    <property type="protein sequence ID" value="OYD14960.1"/>
    <property type="molecule type" value="Genomic_DNA"/>
</dbReference>
<feature type="transmembrane region" description="Helical" evidence="1">
    <location>
        <begin position="64"/>
        <end position="81"/>
    </location>
</feature>
<organism evidence="2 3">
    <name type="scientific">candidate division WOR-3 bacterium JGI_Cruoil_03_51_56</name>
    <dbReference type="NCBI Taxonomy" id="1973747"/>
    <lineage>
        <taxon>Bacteria</taxon>
        <taxon>Bacteria division WOR-3</taxon>
    </lineage>
</organism>
<evidence type="ECO:0000256" key="1">
    <source>
        <dbReference type="SAM" id="Phobius"/>
    </source>
</evidence>
<feature type="transmembrane region" description="Helical" evidence="1">
    <location>
        <begin position="154"/>
        <end position="174"/>
    </location>
</feature>
<feature type="transmembrane region" description="Helical" evidence="1">
    <location>
        <begin position="12"/>
        <end position="30"/>
    </location>
</feature>
<evidence type="ECO:0000313" key="2">
    <source>
        <dbReference type="EMBL" id="OYD14960.1"/>
    </source>
</evidence>
<comment type="caution">
    <text evidence="2">The sequence shown here is derived from an EMBL/GenBank/DDBJ whole genome shotgun (WGS) entry which is preliminary data.</text>
</comment>
<protein>
    <submittedName>
        <fullName evidence="2">Uncharacterized protein</fullName>
    </submittedName>
</protein>
<sequence length="200" mass="21479">MTKATRESVLTLLYIIFGLGGALLAGYVILGSKLFQTTNRQLFGFLVIGFSGSLVYAAIRLKGFGYGLLMIILMFFGQLALNPPLCGSSAINAAIWALPVGLAFTASAYLFKSLNRIPFGKFLIMAFFIGLGYSIAVVFFKLRFHSPLEPHEILSFGLAGLKVGGFIGIGMEIVDLIGTRMHSKGPEFVVNSVAAPWGKG</sequence>
<keyword evidence="1" id="KW-0472">Membrane</keyword>
<dbReference type="AlphaFoldDB" id="A0A235BR58"/>
<evidence type="ECO:0000313" key="3">
    <source>
        <dbReference type="Proteomes" id="UP000215559"/>
    </source>
</evidence>
<gene>
    <name evidence="2" type="ORF">CH330_06955</name>
</gene>
<feature type="transmembrane region" description="Helical" evidence="1">
    <location>
        <begin position="93"/>
        <end position="111"/>
    </location>
</feature>
<feature type="transmembrane region" description="Helical" evidence="1">
    <location>
        <begin position="123"/>
        <end position="142"/>
    </location>
</feature>
<feature type="transmembrane region" description="Helical" evidence="1">
    <location>
        <begin position="42"/>
        <end position="59"/>
    </location>
</feature>
<name>A0A235BR58_UNCW3</name>
<keyword evidence="1" id="KW-0812">Transmembrane</keyword>
<keyword evidence="1" id="KW-1133">Transmembrane helix</keyword>
<dbReference type="Proteomes" id="UP000215559">
    <property type="component" value="Unassembled WGS sequence"/>
</dbReference>